<evidence type="ECO:0000256" key="2">
    <source>
        <dbReference type="ARBA" id="ARBA00023125"/>
    </source>
</evidence>
<dbReference type="PROSITE" id="PS50977">
    <property type="entry name" value="HTH_TETR_2"/>
    <property type="match status" value="1"/>
</dbReference>
<keyword evidence="1" id="KW-0805">Transcription regulation</keyword>
<feature type="DNA-binding region" description="H-T-H motif" evidence="4">
    <location>
        <begin position="38"/>
        <end position="57"/>
    </location>
</feature>
<reference evidence="7 8" key="1">
    <citation type="submission" date="2019-03" db="EMBL/GenBank/DDBJ databases">
        <title>Draft genome sequences of novel Actinobacteria.</title>
        <authorList>
            <person name="Sahin N."/>
            <person name="Ay H."/>
            <person name="Saygin H."/>
        </authorList>
    </citation>
    <scope>NUCLEOTIDE SEQUENCE [LARGE SCALE GENOMIC DNA]</scope>
    <source>
        <strain evidence="7 8">CH32</strain>
    </source>
</reference>
<dbReference type="InterPro" id="IPR049484">
    <property type="entry name" value="Rv0078-like_C"/>
</dbReference>
<feature type="domain" description="HTH tetR-type" evidence="6">
    <location>
        <begin position="15"/>
        <end position="75"/>
    </location>
</feature>
<gene>
    <name evidence="7" type="ORF">E1286_15520</name>
</gene>
<name>A0A4R4YSQ0_9ACTN</name>
<evidence type="ECO:0000256" key="5">
    <source>
        <dbReference type="SAM" id="MobiDB-lite"/>
    </source>
</evidence>
<evidence type="ECO:0000313" key="7">
    <source>
        <dbReference type="EMBL" id="TDD48328.1"/>
    </source>
</evidence>
<evidence type="ECO:0000313" key="8">
    <source>
        <dbReference type="Proteomes" id="UP000295302"/>
    </source>
</evidence>
<accession>A0A4R4YSQ0</accession>
<dbReference type="InterPro" id="IPR001647">
    <property type="entry name" value="HTH_TetR"/>
</dbReference>
<proteinExistence type="predicted"/>
<keyword evidence="3" id="KW-0804">Transcription</keyword>
<dbReference type="Proteomes" id="UP000295302">
    <property type="component" value="Unassembled WGS sequence"/>
</dbReference>
<keyword evidence="8" id="KW-1185">Reference proteome</keyword>
<sequence length="265" mass="28425">MGSTMIRRTQAERSDETTARLVRAARDLFGADGYAATSIDAVAAAAGMTKGAAYHHFAGKAELFRAAFTAELADVATRLELAAAEERDPWAALSRGTRAFLEHCLDRRFRRIVLLDAPSILGWETVREIEHAHTLRVLLTALRQAATPPTEAASSGHPPTDGKPNGQPLTEAKPDGRTLPSSTEQKPGGRLPTEQKPGGRLPDQGEPDERLPVEGDVDERLPARAQLLFGALCEAGMLLARSADPAADLPRLAAEADRFLTALKP</sequence>
<dbReference type="PANTHER" id="PTHR30055">
    <property type="entry name" value="HTH-TYPE TRANSCRIPTIONAL REGULATOR RUTR"/>
    <property type="match status" value="1"/>
</dbReference>
<dbReference type="PRINTS" id="PR00455">
    <property type="entry name" value="HTHTETR"/>
</dbReference>
<evidence type="ECO:0000256" key="1">
    <source>
        <dbReference type="ARBA" id="ARBA00023015"/>
    </source>
</evidence>
<dbReference type="InterPro" id="IPR009057">
    <property type="entry name" value="Homeodomain-like_sf"/>
</dbReference>
<keyword evidence="2 4" id="KW-0238">DNA-binding</keyword>
<dbReference type="Pfam" id="PF00440">
    <property type="entry name" value="TetR_N"/>
    <property type="match status" value="1"/>
</dbReference>
<feature type="region of interest" description="Disordered" evidence="5">
    <location>
        <begin position="146"/>
        <end position="216"/>
    </location>
</feature>
<dbReference type="PANTHER" id="PTHR30055:SF234">
    <property type="entry name" value="HTH-TYPE TRANSCRIPTIONAL REGULATOR BETI"/>
    <property type="match status" value="1"/>
</dbReference>
<dbReference type="GO" id="GO:0003700">
    <property type="term" value="F:DNA-binding transcription factor activity"/>
    <property type="evidence" value="ECO:0007669"/>
    <property type="project" value="TreeGrafter"/>
</dbReference>
<protein>
    <submittedName>
        <fullName evidence="7">TetR/AcrR family transcriptional regulator</fullName>
    </submittedName>
</protein>
<dbReference type="InterPro" id="IPR050109">
    <property type="entry name" value="HTH-type_TetR-like_transc_reg"/>
</dbReference>
<dbReference type="Pfam" id="PF21351">
    <property type="entry name" value="TetR_C_41"/>
    <property type="match status" value="1"/>
</dbReference>
<organism evidence="7 8">
    <name type="scientific">Nonomuraea terrae</name>
    <dbReference type="NCBI Taxonomy" id="2530383"/>
    <lineage>
        <taxon>Bacteria</taxon>
        <taxon>Bacillati</taxon>
        <taxon>Actinomycetota</taxon>
        <taxon>Actinomycetes</taxon>
        <taxon>Streptosporangiales</taxon>
        <taxon>Streptosporangiaceae</taxon>
        <taxon>Nonomuraea</taxon>
    </lineage>
</organism>
<dbReference type="Gene3D" id="1.10.357.10">
    <property type="entry name" value="Tetracycline Repressor, domain 2"/>
    <property type="match status" value="1"/>
</dbReference>
<evidence type="ECO:0000256" key="4">
    <source>
        <dbReference type="PROSITE-ProRule" id="PRU00335"/>
    </source>
</evidence>
<dbReference type="AlphaFoldDB" id="A0A4R4YSQ0"/>
<dbReference type="OrthoDB" id="9805134at2"/>
<comment type="caution">
    <text evidence="7">The sequence shown here is derived from an EMBL/GenBank/DDBJ whole genome shotgun (WGS) entry which is preliminary data.</text>
</comment>
<feature type="compositionally biased region" description="Basic and acidic residues" evidence="5">
    <location>
        <begin position="207"/>
        <end position="216"/>
    </location>
</feature>
<evidence type="ECO:0000256" key="3">
    <source>
        <dbReference type="ARBA" id="ARBA00023163"/>
    </source>
</evidence>
<dbReference type="SUPFAM" id="SSF46689">
    <property type="entry name" value="Homeodomain-like"/>
    <property type="match status" value="1"/>
</dbReference>
<dbReference type="EMBL" id="SMKQ01000038">
    <property type="protein sequence ID" value="TDD48328.1"/>
    <property type="molecule type" value="Genomic_DNA"/>
</dbReference>
<dbReference type="GO" id="GO:0000976">
    <property type="term" value="F:transcription cis-regulatory region binding"/>
    <property type="evidence" value="ECO:0007669"/>
    <property type="project" value="TreeGrafter"/>
</dbReference>
<evidence type="ECO:0000259" key="6">
    <source>
        <dbReference type="PROSITE" id="PS50977"/>
    </source>
</evidence>